<organism evidence="1 2">
    <name type="scientific">Comamonas thiooxydans</name>
    <dbReference type="NCBI Taxonomy" id="363952"/>
    <lineage>
        <taxon>Bacteria</taxon>
        <taxon>Pseudomonadati</taxon>
        <taxon>Pseudomonadota</taxon>
        <taxon>Betaproteobacteria</taxon>
        <taxon>Burkholderiales</taxon>
        <taxon>Comamonadaceae</taxon>
        <taxon>Comamonas</taxon>
    </lineage>
</organism>
<evidence type="ECO:0000313" key="2">
    <source>
        <dbReference type="Proteomes" id="UP000029549"/>
    </source>
</evidence>
<reference evidence="1 2" key="1">
    <citation type="submission" date="2013-09" db="EMBL/GenBank/DDBJ databases">
        <title>High correlation between genotypes and phenotypes of environmental bacteria Comamonas testosteroni strains.</title>
        <authorList>
            <person name="Liu L."/>
            <person name="Zhu W."/>
            <person name="Xia X."/>
            <person name="Xu B."/>
            <person name="Luo M."/>
            <person name="Wang G."/>
        </authorList>
    </citation>
    <scope>NUCLEOTIDE SEQUENCE [LARGE SCALE GENOMIC DNA]</scope>
    <source>
        <strain evidence="1 2">DF2</strain>
    </source>
</reference>
<dbReference type="Proteomes" id="UP000029549">
    <property type="component" value="Unassembled WGS sequence"/>
</dbReference>
<dbReference type="EMBL" id="AWTP01000035">
    <property type="protein sequence ID" value="KGH19478.1"/>
    <property type="molecule type" value="Genomic_DNA"/>
</dbReference>
<protein>
    <submittedName>
        <fullName evidence="1">Uncharacterized protein</fullName>
    </submittedName>
</protein>
<comment type="caution">
    <text evidence="1">The sequence shown here is derived from an EMBL/GenBank/DDBJ whole genome shotgun (WGS) entry which is preliminary data.</text>
</comment>
<evidence type="ECO:0000313" key="1">
    <source>
        <dbReference type="EMBL" id="KGH19478.1"/>
    </source>
</evidence>
<gene>
    <name evidence="1" type="ORF">P608_04335</name>
</gene>
<dbReference type="AlphaFoldDB" id="A0A454XZZ6"/>
<name>A0A454XZZ6_9BURK</name>
<dbReference type="PATRIC" id="fig|688245.4.peg.3032"/>
<dbReference type="KEGG" id="ctt:CtCNB1_2849"/>
<sequence length="83" mass="9197">MNSTDKKNSKIQGNSLLRQSAKRIHSTIPLWVSPALKSAGLFYPTPPIQRACFSPKGDSMLYSTVPQPVDEDLVQRLREKGGL</sequence>
<accession>A0A454XZZ6</accession>
<proteinExistence type="predicted"/>
<keyword evidence="2" id="KW-1185">Reference proteome</keyword>
<dbReference type="RefSeq" id="WP_012838824.1">
    <property type="nucleotide sequence ID" value="NC_013446.2"/>
</dbReference>